<dbReference type="PANTHER" id="PTHR30450:SF1">
    <property type="entry name" value="D-METHIONINE TRANSPORT SYSTEM PERMEASE PROTEIN METI-RELATED"/>
    <property type="match status" value="1"/>
</dbReference>
<accession>A0A255JG09</accession>
<name>A0A255JG09_9FIRM</name>
<evidence type="ECO:0000259" key="9">
    <source>
        <dbReference type="PROSITE" id="PS50928"/>
    </source>
</evidence>
<evidence type="ECO:0000313" key="12">
    <source>
        <dbReference type="Proteomes" id="UP000216411"/>
    </source>
</evidence>
<evidence type="ECO:0000313" key="11">
    <source>
        <dbReference type="EMBL" id="RDY29585.1"/>
    </source>
</evidence>
<reference evidence="11" key="3">
    <citation type="submission" date="2018-07" db="EMBL/GenBank/DDBJ databases">
        <authorList>
            <person name="Quirk P.G."/>
            <person name="Krulwich T.A."/>
        </authorList>
    </citation>
    <scope>NUCLEOTIDE SEQUENCE</scope>
    <source>
        <strain evidence="11">CCRI-19302</strain>
    </source>
</reference>
<comment type="subcellular location">
    <subcellularLocation>
        <location evidence="1 8">Cell membrane</location>
        <topology evidence="1 8">Multi-pass membrane protein</topology>
    </subcellularLocation>
</comment>
<feature type="transmembrane region" description="Helical" evidence="8">
    <location>
        <begin position="53"/>
        <end position="77"/>
    </location>
</feature>
<dbReference type="EMBL" id="QICS01000011">
    <property type="protein sequence ID" value="PXV86826.1"/>
    <property type="molecule type" value="Genomic_DNA"/>
</dbReference>
<keyword evidence="3 8" id="KW-0813">Transport</keyword>
<evidence type="ECO:0000256" key="4">
    <source>
        <dbReference type="ARBA" id="ARBA00022475"/>
    </source>
</evidence>
<protein>
    <submittedName>
        <fullName evidence="11">ABC transporter permease</fullName>
    </submittedName>
    <submittedName>
        <fullName evidence="10">D-methionine transport system permease protein</fullName>
    </submittedName>
</protein>
<sequence>MEFNQLLPLLLEGIKETLYMTVLSTVFSYLLGIPVGVILFITDKNGVWECKPINMILGIIVNLARSIPFIILLVAILPFTKAVVGTTIGSNATIVPLVVAAAPFIARMVQSSLKEVDAGVIEAALAMGSSPLQIIWNVLLPEARPSLMIGCTIAITTILGYSAMAGFVGGGGLGAIAVNYGYYRYQTNIMFITVALLVIIVQIFQEIGMKLANKTDKRIKNS</sequence>
<feature type="transmembrane region" description="Helical" evidence="8">
    <location>
        <begin position="147"/>
        <end position="169"/>
    </location>
</feature>
<evidence type="ECO:0000256" key="6">
    <source>
        <dbReference type="ARBA" id="ARBA00022989"/>
    </source>
</evidence>
<dbReference type="PANTHER" id="PTHR30450">
    <property type="entry name" value="ABC TRANSPORTER PERMEASE"/>
    <property type="match status" value="1"/>
</dbReference>
<reference evidence="10 13" key="2">
    <citation type="submission" date="2018-05" db="EMBL/GenBank/DDBJ databases">
        <title>Genomic Encyclopedia of Type Strains, Phase IV (KMG-IV): sequencing the most valuable type-strain genomes for metagenomic binning, comparative biology and taxonomic classification.</title>
        <authorList>
            <person name="Goeker M."/>
        </authorList>
    </citation>
    <scope>NUCLEOTIDE SEQUENCE [LARGE SCALE GENOMIC DNA]</scope>
    <source>
        <strain evidence="10 13">DSM 28816</strain>
    </source>
</reference>
<evidence type="ECO:0000256" key="8">
    <source>
        <dbReference type="RuleBase" id="RU363032"/>
    </source>
</evidence>
<evidence type="ECO:0000256" key="7">
    <source>
        <dbReference type="ARBA" id="ARBA00023136"/>
    </source>
</evidence>
<gene>
    <name evidence="10" type="ORF">C8E03_11126</name>
    <name evidence="11" type="ORF">CG710_018110</name>
</gene>
<dbReference type="RefSeq" id="WP_094378355.1">
    <property type="nucleotide sequence ID" value="NZ_NOKA02000064.1"/>
</dbReference>
<feature type="transmembrane region" description="Helical" evidence="8">
    <location>
        <begin position="83"/>
        <end position="106"/>
    </location>
</feature>
<evidence type="ECO:0000256" key="2">
    <source>
        <dbReference type="ARBA" id="ARBA00007069"/>
    </source>
</evidence>
<evidence type="ECO:0000313" key="13">
    <source>
        <dbReference type="Proteomes" id="UP000247523"/>
    </source>
</evidence>
<dbReference type="Pfam" id="PF00528">
    <property type="entry name" value="BPD_transp_1"/>
    <property type="match status" value="1"/>
</dbReference>
<dbReference type="InterPro" id="IPR035906">
    <property type="entry name" value="MetI-like_sf"/>
</dbReference>
<feature type="transmembrane region" description="Helical" evidence="8">
    <location>
        <begin position="20"/>
        <end position="41"/>
    </location>
</feature>
<evidence type="ECO:0000256" key="5">
    <source>
        <dbReference type="ARBA" id="ARBA00022692"/>
    </source>
</evidence>
<keyword evidence="5 8" id="KW-0812">Transmembrane</keyword>
<reference evidence="11 12" key="1">
    <citation type="journal article" date="2017" name="Genome Announc.">
        <title>Draft Genome Sequence of a Sporulating and Motile Strain of Lachnotalea glycerini Isolated from Water in Quebec City, Canada.</title>
        <authorList>
            <person name="Maheux A.F."/>
            <person name="Boudreau D.K."/>
            <person name="Berube E."/>
            <person name="Boissinot M."/>
            <person name="Raymond F."/>
            <person name="Brodeur S."/>
            <person name="Corbeil J."/>
            <person name="Isabel S."/>
            <person name="Omar R.F."/>
            <person name="Bergeron M.G."/>
        </authorList>
    </citation>
    <scope>NUCLEOTIDE SEQUENCE [LARGE SCALE GENOMIC DNA]</scope>
    <source>
        <strain evidence="11 12">CCRI-19302</strain>
    </source>
</reference>
<dbReference type="Proteomes" id="UP000247523">
    <property type="component" value="Unassembled WGS sequence"/>
</dbReference>
<comment type="similarity">
    <text evidence="2">Belongs to the binding-protein-dependent transport system permease family. CysTW subfamily.</text>
</comment>
<dbReference type="CDD" id="cd06261">
    <property type="entry name" value="TM_PBP2"/>
    <property type="match status" value="1"/>
</dbReference>
<organism evidence="10 13">
    <name type="scientific">Lachnotalea glycerini</name>
    <dbReference type="NCBI Taxonomy" id="1763509"/>
    <lineage>
        <taxon>Bacteria</taxon>
        <taxon>Bacillati</taxon>
        <taxon>Bacillota</taxon>
        <taxon>Clostridia</taxon>
        <taxon>Lachnospirales</taxon>
        <taxon>Lachnospiraceae</taxon>
        <taxon>Lachnotalea</taxon>
    </lineage>
</organism>
<proteinExistence type="inferred from homology"/>
<dbReference type="Gene3D" id="1.10.3720.10">
    <property type="entry name" value="MetI-like"/>
    <property type="match status" value="1"/>
</dbReference>
<dbReference type="NCBIfam" id="NF008049">
    <property type="entry name" value="PRK10782.1"/>
    <property type="match status" value="1"/>
</dbReference>
<dbReference type="SUPFAM" id="SSF161098">
    <property type="entry name" value="MetI-like"/>
    <property type="match status" value="1"/>
</dbReference>
<feature type="domain" description="ABC transmembrane type-1" evidence="9">
    <location>
        <begin position="14"/>
        <end position="208"/>
    </location>
</feature>
<dbReference type="InterPro" id="IPR000515">
    <property type="entry name" value="MetI-like"/>
</dbReference>
<keyword evidence="4" id="KW-1003">Cell membrane</keyword>
<evidence type="ECO:0000256" key="1">
    <source>
        <dbReference type="ARBA" id="ARBA00004651"/>
    </source>
</evidence>
<dbReference type="InterPro" id="IPR051322">
    <property type="entry name" value="AA_ABC_Transporter_Permease"/>
</dbReference>
<dbReference type="PROSITE" id="PS50928">
    <property type="entry name" value="ABC_TM1"/>
    <property type="match status" value="1"/>
</dbReference>
<dbReference type="OrthoDB" id="9793490at2"/>
<dbReference type="GO" id="GO:0005886">
    <property type="term" value="C:plasma membrane"/>
    <property type="evidence" value="ECO:0007669"/>
    <property type="project" value="UniProtKB-SubCell"/>
</dbReference>
<evidence type="ECO:0000256" key="3">
    <source>
        <dbReference type="ARBA" id="ARBA00022448"/>
    </source>
</evidence>
<dbReference type="AlphaFoldDB" id="A0A255JG09"/>
<dbReference type="GO" id="GO:0048473">
    <property type="term" value="P:D-methionine transmembrane transport"/>
    <property type="evidence" value="ECO:0007669"/>
    <property type="project" value="TreeGrafter"/>
</dbReference>
<feature type="transmembrane region" description="Helical" evidence="8">
    <location>
        <begin position="189"/>
        <end position="208"/>
    </location>
</feature>
<keyword evidence="7 8" id="KW-0472">Membrane</keyword>
<dbReference type="Proteomes" id="UP000216411">
    <property type="component" value="Unassembled WGS sequence"/>
</dbReference>
<keyword evidence="12" id="KW-1185">Reference proteome</keyword>
<keyword evidence="6 8" id="KW-1133">Transmembrane helix</keyword>
<evidence type="ECO:0000313" key="10">
    <source>
        <dbReference type="EMBL" id="PXV86826.1"/>
    </source>
</evidence>
<comment type="caution">
    <text evidence="10">The sequence shown here is derived from an EMBL/GenBank/DDBJ whole genome shotgun (WGS) entry which is preliminary data.</text>
</comment>
<dbReference type="FunFam" id="1.10.3720.10:FF:000002">
    <property type="entry name" value="D-methionine ABC transporter permease MetI"/>
    <property type="match status" value="1"/>
</dbReference>
<dbReference type="EMBL" id="NOKA02000064">
    <property type="protein sequence ID" value="RDY29585.1"/>
    <property type="molecule type" value="Genomic_DNA"/>
</dbReference>